<evidence type="ECO:0000313" key="5">
    <source>
        <dbReference type="Proteomes" id="UP000465846"/>
    </source>
</evidence>
<reference evidence="4 5" key="1">
    <citation type="submission" date="2020-02" db="EMBL/GenBank/DDBJ databases">
        <title>Whole genome sequence of Halogeometricum borinquense strain wsp4.</title>
        <authorList>
            <person name="Verma D.K."/>
            <person name="Gopal K."/>
            <person name="Prasad E.S."/>
        </authorList>
    </citation>
    <scope>NUCLEOTIDE SEQUENCE [LARGE SCALE GENOMIC DNA]</scope>
    <source>
        <strain evidence="5">wsp4</strain>
    </source>
</reference>
<feature type="domain" description="DUF8060" evidence="3">
    <location>
        <begin position="3"/>
        <end position="111"/>
    </location>
</feature>
<name>A0A6C0UMB7_9EURY</name>
<feature type="transmembrane region" description="Helical" evidence="2">
    <location>
        <begin position="46"/>
        <end position="70"/>
    </location>
</feature>
<keyword evidence="2" id="KW-1133">Transmembrane helix</keyword>
<keyword evidence="2" id="KW-0812">Transmembrane</keyword>
<feature type="compositionally biased region" description="Basic and acidic residues" evidence="1">
    <location>
        <begin position="16"/>
        <end position="31"/>
    </location>
</feature>
<dbReference type="RefSeq" id="WP_163486851.1">
    <property type="nucleotide sequence ID" value="NZ_CP048739.1"/>
</dbReference>
<dbReference type="InterPro" id="IPR058373">
    <property type="entry name" value="DUF8060"/>
</dbReference>
<evidence type="ECO:0000256" key="1">
    <source>
        <dbReference type="SAM" id="MobiDB-lite"/>
    </source>
</evidence>
<accession>A0A6C0UMB7</accession>
<protein>
    <recommendedName>
        <fullName evidence="3">DUF8060 domain-containing protein</fullName>
    </recommendedName>
</protein>
<feature type="transmembrane region" description="Helical" evidence="2">
    <location>
        <begin position="82"/>
        <end position="102"/>
    </location>
</feature>
<keyword evidence="2" id="KW-0472">Membrane</keyword>
<dbReference type="Proteomes" id="UP000465846">
    <property type="component" value="Chromosome"/>
</dbReference>
<dbReference type="Pfam" id="PF26256">
    <property type="entry name" value="DUF8060"/>
    <property type="match status" value="1"/>
</dbReference>
<gene>
    <name evidence="4" type="ORF">G3I44_12520</name>
</gene>
<dbReference type="GeneID" id="44080239"/>
<evidence type="ECO:0000256" key="2">
    <source>
        <dbReference type="SAM" id="Phobius"/>
    </source>
</evidence>
<evidence type="ECO:0000259" key="3">
    <source>
        <dbReference type="Pfam" id="PF26256"/>
    </source>
</evidence>
<dbReference type="AlphaFoldDB" id="A0A6C0UMB7"/>
<sequence>MTDETEPTVAETANRPTDDRTQADNRTRASDPDDSGDSTVSRLVTVLNYAILGGLLLLAVIAAVQLYLSVSRTVTTFVVYEYRAPVLAAFNLVVFLIAALGISVQVRRLTASEADDADT</sequence>
<dbReference type="EMBL" id="CP048739">
    <property type="protein sequence ID" value="QIB75029.1"/>
    <property type="molecule type" value="Genomic_DNA"/>
</dbReference>
<proteinExistence type="predicted"/>
<organism evidence="4 5">
    <name type="scientific">Halogeometricum borinquense</name>
    <dbReference type="NCBI Taxonomy" id="60847"/>
    <lineage>
        <taxon>Archaea</taxon>
        <taxon>Methanobacteriati</taxon>
        <taxon>Methanobacteriota</taxon>
        <taxon>Stenosarchaea group</taxon>
        <taxon>Halobacteria</taxon>
        <taxon>Halobacteriales</taxon>
        <taxon>Haloferacaceae</taxon>
        <taxon>Halogeometricum</taxon>
    </lineage>
</organism>
<evidence type="ECO:0000313" key="4">
    <source>
        <dbReference type="EMBL" id="QIB75029.1"/>
    </source>
</evidence>
<feature type="region of interest" description="Disordered" evidence="1">
    <location>
        <begin position="1"/>
        <end position="39"/>
    </location>
</feature>